<accession>A0A7S8CCD1</accession>
<evidence type="ECO:0000313" key="1">
    <source>
        <dbReference type="EMBL" id="QPC47395.1"/>
    </source>
</evidence>
<dbReference type="SUPFAM" id="SSF117396">
    <property type="entry name" value="TM1631-like"/>
    <property type="match status" value="1"/>
</dbReference>
<dbReference type="Proteomes" id="UP000593626">
    <property type="component" value="Chromosome"/>
</dbReference>
<protein>
    <submittedName>
        <fullName evidence="1">DUF72 domain-containing protein</fullName>
    </submittedName>
</protein>
<dbReference type="InterPro" id="IPR036520">
    <property type="entry name" value="UPF0759_sf"/>
</dbReference>
<dbReference type="KEGG" id="mcui:G8O30_10765"/>
<evidence type="ECO:0000313" key="2">
    <source>
        <dbReference type="Proteomes" id="UP000593626"/>
    </source>
</evidence>
<dbReference type="PANTHER" id="PTHR30348">
    <property type="entry name" value="UNCHARACTERIZED PROTEIN YECE"/>
    <property type="match status" value="1"/>
</dbReference>
<organism evidence="1 2">
    <name type="scientific">Mangrovibacillus cuniculi</name>
    <dbReference type="NCBI Taxonomy" id="2593652"/>
    <lineage>
        <taxon>Bacteria</taxon>
        <taxon>Bacillati</taxon>
        <taxon>Bacillota</taxon>
        <taxon>Bacilli</taxon>
        <taxon>Bacillales</taxon>
        <taxon>Bacillaceae</taxon>
        <taxon>Mangrovibacillus</taxon>
    </lineage>
</organism>
<dbReference type="AlphaFoldDB" id="A0A7S8CCD1"/>
<name>A0A7S8CCD1_9BACI</name>
<dbReference type="Pfam" id="PF01904">
    <property type="entry name" value="DUF72"/>
    <property type="match status" value="1"/>
</dbReference>
<dbReference type="Gene3D" id="3.20.20.410">
    <property type="entry name" value="Protein of unknown function UPF0759"/>
    <property type="match status" value="1"/>
</dbReference>
<dbReference type="PANTHER" id="PTHR30348:SF13">
    <property type="entry name" value="UPF0759 PROTEIN YUNF"/>
    <property type="match status" value="1"/>
</dbReference>
<reference evidence="1 2" key="1">
    <citation type="submission" date="2019-07" db="EMBL/GenBank/DDBJ databases">
        <title>Genome sequence of 2 isolates from Red Sea Mangroves.</title>
        <authorList>
            <person name="Sefrji F."/>
            <person name="Michoud G."/>
            <person name="Merlino G."/>
            <person name="Daffonchio D."/>
        </authorList>
    </citation>
    <scope>NUCLEOTIDE SEQUENCE [LARGE SCALE GENOMIC DNA]</scope>
    <source>
        <strain evidence="1 2">R1DC41</strain>
    </source>
</reference>
<sequence>MILVGLTGWGDHDSLYRHVSSRNKLAEYAAHFPTVEVDSMFYAIQSPQIIEKWIDMTPSSFKFVVKAYQGITGHLRGENPYPTKEAMFTAFETSILAFGEKLGMILCQFPPWFTCEKQNVDYIRFLTERYKNYPMAIEFRHQSWYKPEFREKTITFLTKNNLIHGVCDEPQAGEGSIPFVPIPTKADTVLIRLHGRNLYGWNASGQPNWREVRYLYDYSIEELKSIERDVQLLSQSTKNVYILFNNNSGGHAAANAKSFMELANITYTGLADKQLDLFSE</sequence>
<keyword evidence="2" id="KW-1185">Reference proteome</keyword>
<dbReference type="RefSeq" id="WP_239672066.1">
    <property type="nucleotide sequence ID" value="NZ_CP049742.1"/>
</dbReference>
<gene>
    <name evidence="1" type="ORF">G8O30_10765</name>
</gene>
<proteinExistence type="predicted"/>
<dbReference type="EMBL" id="CP049742">
    <property type="protein sequence ID" value="QPC47395.1"/>
    <property type="molecule type" value="Genomic_DNA"/>
</dbReference>
<dbReference type="InterPro" id="IPR002763">
    <property type="entry name" value="DUF72"/>
</dbReference>